<evidence type="ECO:0000313" key="3">
    <source>
        <dbReference type="Proteomes" id="UP000184363"/>
    </source>
</evidence>
<dbReference type="STRING" id="1848.SAMN05443637_10696"/>
<accession>A0A1M6SEQ8</accession>
<dbReference type="AlphaFoldDB" id="A0A1M6SEQ8"/>
<protein>
    <recommendedName>
        <fullName evidence="4">Small secreted protein</fullName>
    </recommendedName>
</protein>
<name>A0A1M6SEQ8_PSETH</name>
<dbReference type="EMBL" id="FRAP01000006">
    <property type="protein sequence ID" value="SHK42978.1"/>
    <property type="molecule type" value="Genomic_DNA"/>
</dbReference>
<organism evidence="2 3">
    <name type="scientific">Pseudonocardia thermophila</name>
    <dbReference type="NCBI Taxonomy" id="1848"/>
    <lineage>
        <taxon>Bacteria</taxon>
        <taxon>Bacillati</taxon>
        <taxon>Actinomycetota</taxon>
        <taxon>Actinomycetes</taxon>
        <taxon>Pseudonocardiales</taxon>
        <taxon>Pseudonocardiaceae</taxon>
        <taxon>Pseudonocardia</taxon>
    </lineage>
</organism>
<dbReference type="RefSeq" id="WP_073456700.1">
    <property type="nucleotide sequence ID" value="NZ_CALGVN010000039.1"/>
</dbReference>
<proteinExistence type="predicted"/>
<evidence type="ECO:0000256" key="1">
    <source>
        <dbReference type="SAM" id="SignalP"/>
    </source>
</evidence>
<reference evidence="2 3" key="1">
    <citation type="submission" date="2016-11" db="EMBL/GenBank/DDBJ databases">
        <authorList>
            <person name="Jaros S."/>
            <person name="Januszkiewicz K."/>
            <person name="Wedrychowicz H."/>
        </authorList>
    </citation>
    <scope>NUCLEOTIDE SEQUENCE [LARGE SCALE GENOMIC DNA]</scope>
    <source>
        <strain evidence="2 3">DSM 43832</strain>
    </source>
</reference>
<evidence type="ECO:0008006" key="4">
    <source>
        <dbReference type="Google" id="ProtNLM"/>
    </source>
</evidence>
<evidence type="ECO:0000313" key="2">
    <source>
        <dbReference type="EMBL" id="SHK42978.1"/>
    </source>
</evidence>
<gene>
    <name evidence="2" type="ORF">SAMN05443637_10696</name>
</gene>
<feature type="signal peptide" evidence="1">
    <location>
        <begin position="1"/>
        <end position="23"/>
    </location>
</feature>
<keyword evidence="1" id="KW-0732">Signal</keyword>
<feature type="chain" id="PRO_5038770431" description="Small secreted protein" evidence="1">
    <location>
        <begin position="24"/>
        <end position="201"/>
    </location>
</feature>
<sequence length="201" mass="20138">MHRIHRSLLAAIAAGLVLLGAGCGGPESSAPTAQDAGAPAAAGGEAGVAWIDTVCGSMLELSTTVRNPQVDTSSPQATFKSYSAFIGSYISGIDEAVQTTEAAGPSPIAGGDEMLKGILDPLKEYRTKLEETKAVLDEANASDPASVTAATNALQVLKSPPAFNVPSTPELTSATTAAKNCQALQELGKQSATPSAAPSGG</sequence>
<dbReference type="Proteomes" id="UP000184363">
    <property type="component" value="Unassembled WGS sequence"/>
</dbReference>
<dbReference type="PROSITE" id="PS51257">
    <property type="entry name" value="PROKAR_LIPOPROTEIN"/>
    <property type="match status" value="1"/>
</dbReference>
<dbReference type="OrthoDB" id="3575791at2"/>
<keyword evidence="3" id="KW-1185">Reference proteome</keyword>